<dbReference type="EMBL" id="CP030850">
    <property type="protein sequence ID" value="AXE20156.1"/>
    <property type="molecule type" value="Genomic_DNA"/>
</dbReference>
<dbReference type="KEGG" id="run:DR864_21580"/>
<dbReference type="CDD" id="cd03398">
    <property type="entry name" value="PAP2_haloperoxidase"/>
    <property type="match status" value="1"/>
</dbReference>
<dbReference type="OrthoDB" id="7793240at2"/>
<sequence length="459" mass="51446">MRYSCKKNTQSMKKSVAILAAVWVTAVSLQAQVEPAASHWKTWFIPSGKAYRLPPPPAYKGEVTQVLARQQSLSAVGRQQIMYWNAGAPGYRWQQLMGELWMNGSSREGALANMLLGVATYDATIAAWDTKYAYDRPRPYVVDKRIKVYAPKTDSPSYPCEHSVAAGVAVTLIAHFYPSLADSVHRMAQQLMASRVAAGVAFPSDTQAGFELGKRVAEKELQHTKGFVPKKEWDGKRPEGTNYWQGKPSFPLAGLNKTVALDSSSQFRPGPPPDFAKEMEEIKNFKPTFRSTANAFFYADNNFWDDVLHKKIFEYNLHLNPPRAARLYAIAAIGMYDGFSACWDAKYTYWGTRPDQYDTSYRPVLFFTPPFPGYPSGHAMLGSIMAELYSYFFPSEKTYFQKKAKEGAESRFQGGIHFRTDNEVGLEMGKKVAAFIVEKIKTDGADDELSLPKQKKGGL</sequence>
<protein>
    <recommendedName>
        <fullName evidence="2">Phosphatidic acid phosphatase type 2/haloperoxidase domain-containing protein</fullName>
    </recommendedName>
</protein>
<dbReference type="Proteomes" id="UP000251993">
    <property type="component" value="Chromosome"/>
</dbReference>
<feature type="chain" id="PRO_5016567120" description="Phosphatidic acid phosphatase type 2/haloperoxidase domain-containing protein" evidence="1">
    <location>
        <begin position="32"/>
        <end position="459"/>
    </location>
</feature>
<evidence type="ECO:0000259" key="2">
    <source>
        <dbReference type="Pfam" id="PF01569"/>
    </source>
</evidence>
<keyword evidence="4" id="KW-1185">Reference proteome</keyword>
<keyword evidence="1" id="KW-0732">Signal</keyword>
<feature type="signal peptide" evidence="1">
    <location>
        <begin position="1"/>
        <end position="31"/>
    </location>
</feature>
<dbReference type="PANTHER" id="PTHR34599">
    <property type="entry name" value="PEROXIDASE-RELATED"/>
    <property type="match status" value="1"/>
</dbReference>
<dbReference type="Gene3D" id="1.10.606.20">
    <property type="match status" value="2"/>
</dbReference>
<dbReference type="CDD" id="cd03380">
    <property type="entry name" value="PAP2_like_1"/>
    <property type="match status" value="1"/>
</dbReference>
<organism evidence="3 4">
    <name type="scientific">Runella rosea</name>
    <dbReference type="NCBI Taxonomy" id="2259595"/>
    <lineage>
        <taxon>Bacteria</taxon>
        <taxon>Pseudomonadati</taxon>
        <taxon>Bacteroidota</taxon>
        <taxon>Cytophagia</taxon>
        <taxon>Cytophagales</taxon>
        <taxon>Spirosomataceae</taxon>
        <taxon>Runella</taxon>
    </lineage>
</organism>
<dbReference type="InterPro" id="IPR036938">
    <property type="entry name" value="PAP2/HPO_sf"/>
</dbReference>
<dbReference type="PANTHER" id="PTHR34599:SF1">
    <property type="entry name" value="PHOSPHATIDIC ACID PHOSPHATASE TYPE 2_HALOPEROXIDASE DOMAIN-CONTAINING PROTEIN"/>
    <property type="match status" value="1"/>
</dbReference>
<dbReference type="InterPro" id="IPR000326">
    <property type="entry name" value="PAP2/HPO"/>
</dbReference>
<name>A0A344TND5_9BACT</name>
<evidence type="ECO:0000313" key="4">
    <source>
        <dbReference type="Proteomes" id="UP000251993"/>
    </source>
</evidence>
<dbReference type="Pfam" id="PF01569">
    <property type="entry name" value="PAP2"/>
    <property type="match status" value="1"/>
</dbReference>
<gene>
    <name evidence="3" type="ORF">DR864_21580</name>
</gene>
<feature type="domain" description="Phosphatidic acid phosphatase type 2/haloperoxidase" evidence="2">
    <location>
        <begin position="115"/>
        <end position="213"/>
    </location>
</feature>
<reference evidence="3 4" key="1">
    <citation type="submission" date="2018-07" db="EMBL/GenBank/DDBJ databases">
        <title>Genome sequencing of Runella.</title>
        <authorList>
            <person name="Baek M.-G."/>
            <person name="Yi H."/>
        </authorList>
    </citation>
    <scope>NUCLEOTIDE SEQUENCE [LARGE SCALE GENOMIC DNA]</scope>
    <source>
        <strain evidence="3 4">HYN0085</strain>
    </source>
</reference>
<accession>A0A344TND5</accession>
<evidence type="ECO:0000313" key="3">
    <source>
        <dbReference type="EMBL" id="AXE20156.1"/>
    </source>
</evidence>
<dbReference type="SUPFAM" id="SSF48317">
    <property type="entry name" value="Acid phosphatase/Vanadium-dependent haloperoxidase"/>
    <property type="match status" value="2"/>
</dbReference>
<evidence type="ECO:0000256" key="1">
    <source>
        <dbReference type="SAM" id="SignalP"/>
    </source>
</evidence>
<proteinExistence type="predicted"/>
<dbReference type="InterPro" id="IPR052559">
    <property type="entry name" value="V-haloperoxidase"/>
</dbReference>
<dbReference type="AlphaFoldDB" id="A0A344TND5"/>